<accession>A0A538UBI0</accession>
<organism evidence="3 4">
    <name type="scientific">Eiseniibacteriota bacterium</name>
    <dbReference type="NCBI Taxonomy" id="2212470"/>
    <lineage>
        <taxon>Bacteria</taxon>
        <taxon>Candidatus Eiseniibacteriota</taxon>
    </lineage>
</organism>
<dbReference type="EMBL" id="VBPA01000025">
    <property type="protein sequence ID" value="TMQ73069.1"/>
    <property type="molecule type" value="Genomic_DNA"/>
</dbReference>
<name>A0A538UBI0_UNCEI</name>
<dbReference type="PANTHER" id="PTHR11614">
    <property type="entry name" value="PHOSPHOLIPASE-RELATED"/>
    <property type="match status" value="1"/>
</dbReference>
<protein>
    <submittedName>
        <fullName evidence="3">Lysophospholipase</fullName>
    </submittedName>
</protein>
<evidence type="ECO:0000256" key="1">
    <source>
        <dbReference type="SAM" id="MobiDB-lite"/>
    </source>
</evidence>
<dbReference type="InterPro" id="IPR029058">
    <property type="entry name" value="AB_hydrolase_fold"/>
</dbReference>
<dbReference type="AlphaFoldDB" id="A0A538UBI0"/>
<proteinExistence type="predicted"/>
<feature type="domain" description="Serine aminopeptidase S33" evidence="2">
    <location>
        <begin position="82"/>
        <end position="319"/>
    </location>
</feature>
<sequence length="338" mass="36684">MEAIQSADARAARRTHVLSFEGGRDPVHEGPRSYEKPVRDRRELTQYTCDVNPSDCRVLATQIDVRIDKETQVPGRAWCAERPRALVAIIHGLGEHSGRYGALADALVDHRFSVVSLDLPGHGEAVGPRGHAKSWAMLRDLVVPAMFTVTRGMPGQPPDLPIVLLGHSMGGLLALDYALAHPKTILGLVLSAPAVRSAPPPGWKRTLASIAHSLTPSAGFSNGLDASGISRDPEVLKAREEDPLVHNKISPSLYFGLEEARKRVMIEVRRLAVPTLILQGAADRVVNPSGALELNGLAPHGMARLITYRDGYHEVFNDLARDQAIQDLLGWLDAILVV</sequence>
<gene>
    <name evidence="3" type="ORF">E6K80_01055</name>
</gene>
<dbReference type="InterPro" id="IPR051044">
    <property type="entry name" value="MAG_DAG_Lipase"/>
</dbReference>
<dbReference type="PRINTS" id="PR00111">
    <property type="entry name" value="ABHYDROLASE"/>
</dbReference>
<evidence type="ECO:0000313" key="4">
    <source>
        <dbReference type="Proteomes" id="UP000319836"/>
    </source>
</evidence>
<reference evidence="3 4" key="1">
    <citation type="journal article" date="2019" name="Nat. Microbiol.">
        <title>Mediterranean grassland soil C-N compound turnover is dependent on rainfall and depth, and is mediated by genomically divergent microorganisms.</title>
        <authorList>
            <person name="Diamond S."/>
            <person name="Andeer P.F."/>
            <person name="Li Z."/>
            <person name="Crits-Christoph A."/>
            <person name="Burstein D."/>
            <person name="Anantharaman K."/>
            <person name="Lane K.R."/>
            <person name="Thomas B.C."/>
            <person name="Pan C."/>
            <person name="Northen T.R."/>
            <person name="Banfield J.F."/>
        </authorList>
    </citation>
    <scope>NUCLEOTIDE SEQUENCE [LARGE SCALE GENOMIC DNA]</scope>
    <source>
        <strain evidence="3">WS_10</strain>
    </source>
</reference>
<dbReference type="SUPFAM" id="SSF53474">
    <property type="entry name" value="alpha/beta-Hydrolases"/>
    <property type="match status" value="1"/>
</dbReference>
<evidence type="ECO:0000259" key="2">
    <source>
        <dbReference type="Pfam" id="PF12146"/>
    </source>
</evidence>
<dbReference type="Proteomes" id="UP000319836">
    <property type="component" value="Unassembled WGS sequence"/>
</dbReference>
<feature type="compositionally biased region" description="Basic and acidic residues" evidence="1">
    <location>
        <begin position="22"/>
        <end position="38"/>
    </location>
</feature>
<comment type="caution">
    <text evidence="3">The sequence shown here is derived from an EMBL/GenBank/DDBJ whole genome shotgun (WGS) entry which is preliminary data.</text>
</comment>
<dbReference type="Pfam" id="PF12146">
    <property type="entry name" value="Hydrolase_4"/>
    <property type="match status" value="1"/>
</dbReference>
<dbReference type="Gene3D" id="3.40.50.1820">
    <property type="entry name" value="alpha/beta hydrolase"/>
    <property type="match status" value="1"/>
</dbReference>
<evidence type="ECO:0000313" key="3">
    <source>
        <dbReference type="EMBL" id="TMQ73069.1"/>
    </source>
</evidence>
<dbReference type="InterPro" id="IPR000073">
    <property type="entry name" value="AB_hydrolase_1"/>
</dbReference>
<dbReference type="InterPro" id="IPR022742">
    <property type="entry name" value="Hydrolase_4"/>
</dbReference>
<feature type="region of interest" description="Disordered" evidence="1">
    <location>
        <begin position="18"/>
        <end position="38"/>
    </location>
</feature>